<dbReference type="SUPFAM" id="SSF103506">
    <property type="entry name" value="Mitochondrial carrier"/>
    <property type="match status" value="1"/>
</dbReference>
<evidence type="ECO:0000256" key="3">
    <source>
        <dbReference type="ARBA" id="ARBA00022448"/>
    </source>
</evidence>
<dbReference type="GO" id="GO:0005741">
    <property type="term" value="C:mitochondrial outer membrane"/>
    <property type="evidence" value="ECO:0007669"/>
    <property type="project" value="UniProtKB-SubCell"/>
</dbReference>
<dbReference type="GeneID" id="108075630"/>
<keyword evidence="8" id="KW-0496">Mitochondrion</keyword>
<evidence type="ECO:0000256" key="9">
    <source>
        <dbReference type="ARBA" id="ARBA00023136"/>
    </source>
</evidence>
<dbReference type="PANTHER" id="PTHR21252">
    <property type="entry name" value="TB1 PROTEIN-RELATED"/>
    <property type="match status" value="1"/>
</dbReference>
<dbReference type="Proteomes" id="UP001652661">
    <property type="component" value="Chromosome 3R"/>
</dbReference>
<evidence type="ECO:0000256" key="5">
    <source>
        <dbReference type="ARBA" id="ARBA00022737"/>
    </source>
</evidence>
<evidence type="ECO:0000256" key="4">
    <source>
        <dbReference type="ARBA" id="ARBA00022692"/>
    </source>
</evidence>
<keyword evidence="7" id="KW-1133">Transmembrane helix</keyword>
<keyword evidence="3 11" id="KW-0813">Transport</keyword>
<accession>A0A6P4ILL4</accession>
<dbReference type="RefSeq" id="XP_017023656.1">
    <property type="nucleotide sequence ID" value="XM_017168167.3"/>
</dbReference>
<dbReference type="PANTHER" id="PTHR21252:SF2">
    <property type="entry name" value="MITOCHONDRIAL OUTER MEMBRANE PROTEIN SLC25A46"/>
    <property type="match status" value="1"/>
</dbReference>
<evidence type="ECO:0000256" key="2">
    <source>
        <dbReference type="ARBA" id="ARBA00006375"/>
    </source>
</evidence>
<dbReference type="GO" id="GO:0090149">
    <property type="term" value="P:mitochondrial membrane fission"/>
    <property type="evidence" value="ECO:0007669"/>
    <property type="project" value="InterPro"/>
</dbReference>
<feature type="repeat" description="Solcar" evidence="10">
    <location>
        <begin position="305"/>
        <end position="407"/>
    </location>
</feature>
<dbReference type="InterPro" id="IPR039158">
    <property type="entry name" value="SLC25A46"/>
</dbReference>
<evidence type="ECO:0000256" key="7">
    <source>
        <dbReference type="ARBA" id="ARBA00022989"/>
    </source>
</evidence>
<protein>
    <submittedName>
        <fullName evidence="13">Mitochondrial outer membrane protein SLC25A46-like</fullName>
    </submittedName>
</protein>
<keyword evidence="9 10" id="KW-0472">Membrane</keyword>
<evidence type="ECO:0000256" key="11">
    <source>
        <dbReference type="RuleBase" id="RU000488"/>
    </source>
</evidence>
<dbReference type="Pfam" id="PF00153">
    <property type="entry name" value="Mito_carr"/>
    <property type="match status" value="1"/>
</dbReference>
<comment type="similarity">
    <text evidence="2 11">Belongs to the mitochondrial carrier (TC 2.A.29) family.</text>
</comment>
<evidence type="ECO:0000256" key="8">
    <source>
        <dbReference type="ARBA" id="ARBA00023128"/>
    </source>
</evidence>
<dbReference type="OrthoDB" id="2403262at2759"/>
<gene>
    <name evidence="13" type="primary">LOC108075630</name>
</gene>
<dbReference type="InterPro" id="IPR023395">
    <property type="entry name" value="MCP_dom_sf"/>
</dbReference>
<evidence type="ECO:0000256" key="6">
    <source>
        <dbReference type="ARBA" id="ARBA00022787"/>
    </source>
</evidence>
<dbReference type="Gene3D" id="1.50.40.10">
    <property type="entry name" value="Mitochondrial carrier domain"/>
    <property type="match status" value="1"/>
</dbReference>
<keyword evidence="12" id="KW-1185">Reference proteome</keyword>
<proteinExistence type="inferred from homology"/>
<evidence type="ECO:0000256" key="10">
    <source>
        <dbReference type="PROSITE-ProRule" id="PRU00282"/>
    </source>
</evidence>
<sequence length="444" mass="49342">MSGLHNYSNLKFRAKLGEYDEEGLDNVCSTKTPQESSLSYREKSIVDNLNADQDATTKIQYLTLEDALSLPLEKHKVLDNYMDQQEDDPVLRKYLVVGVHWVSLITEHLLSHPFIVLRRQCQVYNASKSYHLHPLGLLPSIVHLHRRQGMGTLWKGVGSCLLVHGMTLAIDDVISKFSTGSKEMDSRTPWKRFGQHVALKCMSIALVAPFHAALLVETVQSGIASEKSGLFDVFREGSLRLFHWSSHKGGRMLPAWALIGPSVSFGITKYLFNLVIHGVSSRIMRRRMTLALDKPGRKTGNNALEHQNAEIYASLIATLTTEVIFFPFETILHRLQLQGTRTIIDNLDTGCAVVPILTNYQGFTDCYRTTIMTEGACGLYKGFGAVILQFAAHVAVIKLAKWTVNQITAATSKRSAPRIVQYCSIGDGIDNIPEPVSSSISGPD</sequence>
<dbReference type="PROSITE" id="PS50920">
    <property type="entry name" value="SOLCAR"/>
    <property type="match status" value="1"/>
</dbReference>
<dbReference type="InterPro" id="IPR018108">
    <property type="entry name" value="MCP_transmembrane"/>
</dbReference>
<name>A0A6P4ILL4_DROKI</name>
<evidence type="ECO:0000256" key="1">
    <source>
        <dbReference type="ARBA" id="ARBA00004374"/>
    </source>
</evidence>
<reference evidence="13" key="1">
    <citation type="submission" date="2025-08" db="UniProtKB">
        <authorList>
            <consortium name="RefSeq"/>
        </authorList>
    </citation>
    <scope>IDENTIFICATION</scope>
    <source>
        <strain evidence="13">14028-0561.14</strain>
        <tissue evidence="13">Whole fly</tissue>
    </source>
</reference>
<keyword evidence="4 10" id="KW-0812">Transmembrane</keyword>
<keyword evidence="5" id="KW-0677">Repeat</keyword>
<dbReference type="AlphaFoldDB" id="A0A6P4ILL4"/>
<keyword evidence="6" id="KW-1000">Mitochondrion outer membrane</keyword>
<comment type="subcellular location">
    <subcellularLocation>
        <location evidence="1">Mitochondrion outer membrane</location>
        <topology evidence="1">Multi-pass membrane protein</topology>
    </subcellularLocation>
</comment>
<evidence type="ECO:0000313" key="13">
    <source>
        <dbReference type="RefSeq" id="XP_017023656.1"/>
    </source>
</evidence>
<evidence type="ECO:0000313" key="12">
    <source>
        <dbReference type="Proteomes" id="UP001652661"/>
    </source>
</evidence>
<organism evidence="12 13">
    <name type="scientific">Drosophila kikkawai</name>
    <name type="common">Fruit fly</name>
    <dbReference type="NCBI Taxonomy" id="30033"/>
    <lineage>
        <taxon>Eukaryota</taxon>
        <taxon>Metazoa</taxon>
        <taxon>Ecdysozoa</taxon>
        <taxon>Arthropoda</taxon>
        <taxon>Hexapoda</taxon>
        <taxon>Insecta</taxon>
        <taxon>Pterygota</taxon>
        <taxon>Neoptera</taxon>
        <taxon>Endopterygota</taxon>
        <taxon>Diptera</taxon>
        <taxon>Brachycera</taxon>
        <taxon>Muscomorpha</taxon>
        <taxon>Ephydroidea</taxon>
        <taxon>Drosophilidae</taxon>
        <taxon>Drosophila</taxon>
        <taxon>Sophophora</taxon>
    </lineage>
</organism>